<evidence type="ECO:0000256" key="11">
    <source>
        <dbReference type="ARBA" id="ARBA00023098"/>
    </source>
</evidence>
<dbReference type="GO" id="GO:0005789">
    <property type="term" value="C:endoplasmic reticulum membrane"/>
    <property type="evidence" value="ECO:0007669"/>
    <property type="project" value="UniProtKB-SubCell"/>
</dbReference>
<evidence type="ECO:0000259" key="18">
    <source>
        <dbReference type="PROSITE" id="PS50156"/>
    </source>
</evidence>
<feature type="transmembrane region" description="Helical" evidence="17">
    <location>
        <begin position="409"/>
        <end position="433"/>
    </location>
</feature>
<evidence type="ECO:0000256" key="13">
    <source>
        <dbReference type="ARBA" id="ARBA00023136"/>
    </source>
</evidence>
<feature type="transmembrane region" description="Helical" evidence="17">
    <location>
        <begin position="453"/>
        <end position="474"/>
    </location>
</feature>
<gene>
    <name evidence="19" type="ORF">Rhopal_001400-T1</name>
</gene>
<evidence type="ECO:0000256" key="2">
    <source>
        <dbReference type="ARBA" id="ARBA00004653"/>
    </source>
</evidence>
<proteinExistence type="inferred from homology"/>
<keyword evidence="15" id="KW-0753">Steroid metabolism</keyword>
<dbReference type="Proteomes" id="UP001342314">
    <property type="component" value="Unassembled WGS sequence"/>
</dbReference>
<evidence type="ECO:0000256" key="9">
    <source>
        <dbReference type="ARBA" id="ARBA00022989"/>
    </source>
</evidence>
<dbReference type="EMBL" id="BQKY01000003">
    <property type="protein sequence ID" value="GJN88434.1"/>
    <property type="molecule type" value="Genomic_DNA"/>
</dbReference>
<evidence type="ECO:0000313" key="20">
    <source>
        <dbReference type="Proteomes" id="UP001342314"/>
    </source>
</evidence>
<keyword evidence="13 17" id="KW-0472">Membrane</keyword>
<feature type="transmembrane region" description="Helical" evidence="17">
    <location>
        <begin position="47"/>
        <end position="68"/>
    </location>
</feature>
<evidence type="ECO:0000256" key="6">
    <source>
        <dbReference type="ARBA" id="ARBA00022692"/>
    </source>
</evidence>
<dbReference type="GO" id="GO:0000139">
    <property type="term" value="C:Golgi membrane"/>
    <property type="evidence" value="ECO:0007669"/>
    <property type="project" value="UniProtKB-SubCell"/>
</dbReference>
<evidence type="ECO:0000256" key="1">
    <source>
        <dbReference type="ARBA" id="ARBA00004477"/>
    </source>
</evidence>
<dbReference type="GO" id="GO:0032933">
    <property type="term" value="P:SREBP signaling pathway"/>
    <property type="evidence" value="ECO:0007669"/>
    <property type="project" value="InterPro"/>
</dbReference>
<name>A0AAV5GD82_9BASI</name>
<keyword evidence="9 17" id="KW-1133">Transmembrane helix</keyword>
<keyword evidence="7" id="KW-0677">Repeat</keyword>
<comment type="similarity">
    <text evidence="3">Belongs to the WD repeat SCAP family.</text>
</comment>
<comment type="subcellular location">
    <subcellularLocation>
        <location evidence="1">Endoplasmic reticulum membrane</location>
        <topology evidence="1">Multi-pass membrane protein</topology>
    </subcellularLocation>
    <subcellularLocation>
        <location evidence="2">Golgi apparatus membrane</location>
        <topology evidence="2">Multi-pass membrane protein</topology>
    </subcellularLocation>
</comment>
<protein>
    <recommendedName>
        <fullName evidence="4">Sterol regulatory element-binding protein cleavage-activating protein</fullName>
    </recommendedName>
</protein>
<keyword evidence="14" id="KW-0325">Glycoprotein</keyword>
<comment type="caution">
    <text evidence="19">The sequence shown here is derived from an EMBL/GenBank/DDBJ whole genome shotgun (WGS) entry which is preliminary data.</text>
</comment>
<feature type="region of interest" description="Disordered" evidence="16">
    <location>
        <begin position="1121"/>
        <end position="1240"/>
    </location>
</feature>
<keyword evidence="11" id="KW-0443">Lipid metabolism</keyword>
<feature type="transmembrane region" description="Helical" evidence="17">
    <location>
        <begin position="694"/>
        <end position="716"/>
    </location>
</feature>
<evidence type="ECO:0000313" key="19">
    <source>
        <dbReference type="EMBL" id="GJN88434.1"/>
    </source>
</evidence>
<keyword evidence="20" id="KW-1185">Reference proteome</keyword>
<keyword evidence="6 17" id="KW-0812">Transmembrane</keyword>
<organism evidence="19 20">
    <name type="scientific">Rhodotorula paludigena</name>
    <dbReference type="NCBI Taxonomy" id="86838"/>
    <lineage>
        <taxon>Eukaryota</taxon>
        <taxon>Fungi</taxon>
        <taxon>Dikarya</taxon>
        <taxon>Basidiomycota</taxon>
        <taxon>Pucciniomycotina</taxon>
        <taxon>Microbotryomycetes</taxon>
        <taxon>Sporidiobolales</taxon>
        <taxon>Sporidiobolaceae</taxon>
        <taxon>Rhodotorula</taxon>
    </lineage>
</organism>
<dbReference type="PROSITE" id="PS50156">
    <property type="entry name" value="SSD"/>
    <property type="match status" value="1"/>
</dbReference>
<evidence type="ECO:0000256" key="17">
    <source>
        <dbReference type="SAM" id="Phobius"/>
    </source>
</evidence>
<feature type="compositionally biased region" description="Low complexity" evidence="16">
    <location>
        <begin position="1129"/>
        <end position="1140"/>
    </location>
</feature>
<evidence type="ECO:0000256" key="14">
    <source>
        <dbReference type="ARBA" id="ARBA00023180"/>
    </source>
</evidence>
<feature type="compositionally biased region" description="Low complexity" evidence="16">
    <location>
        <begin position="1359"/>
        <end position="1375"/>
    </location>
</feature>
<evidence type="ECO:0000256" key="10">
    <source>
        <dbReference type="ARBA" id="ARBA00023034"/>
    </source>
</evidence>
<feature type="domain" description="SSD" evidence="18">
    <location>
        <begin position="350"/>
        <end position="508"/>
    </location>
</feature>
<feature type="region of interest" description="Disordered" evidence="16">
    <location>
        <begin position="871"/>
        <end position="899"/>
    </location>
</feature>
<dbReference type="InterPro" id="IPR000731">
    <property type="entry name" value="SSD"/>
</dbReference>
<accession>A0AAV5GD82</accession>
<evidence type="ECO:0000256" key="12">
    <source>
        <dbReference type="ARBA" id="ARBA00023121"/>
    </source>
</evidence>
<reference evidence="19 20" key="1">
    <citation type="submission" date="2021-12" db="EMBL/GenBank/DDBJ databases">
        <title>High titer production of polyol ester of fatty acids by Rhodotorula paludigena BS15 towards product separation-free biomass refinery.</title>
        <authorList>
            <person name="Mano J."/>
            <person name="Ono H."/>
            <person name="Tanaka T."/>
            <person name="Naito K."/>
            <person name="Sushida H."/>
            <person name="Ike M."/>
            <person name="Tokuyasu K."/>
            <person name="Kitaoka M."/>
        </authorList>
    </citation>
    <scope>NUCLEOTIDE SEQUENCE [LARGE SCALE GENOMIC DNA]</scope>
    <source>
        <strain evidence="19 20">BS15</strain>
    </source>
</reference>
<dbReference type="InterPro" id="IPR030225">
    <property type="entry name" value="SCAP"/>
</dbReference>
<keyword evidence="8" id="KW-0256">Endoplasmic reticulum</keyword>
<dbReference type="GO" id="GO:0008202">
    <property type="term" value="P:steroid metabolic process"/>
    <property type="evidence" value="ECO:0007669"/>
    <property type="project" value="UniProtKB-KW"/>
</dbReference>
<keyword evidence="10" id="KW-0333">Golgi apparatus</keyword>
<dbReference type="PANTHER" id="PTHR46378:SF1">
    <property type="entry name" value="STEROL REGULATORY ELEMENT-BINDING PROTEIN CLEAVAGE-ACTIVATING PROTEIN"/>
    <property type="match status" value="1"/>
</dbReference>
<evidence type="ECO:0000256" key="7">
    <source>
        <dbReference type="ARBA" id="ARBA00022737"/>
    </source>
</evidence>
<dbReference type="InterPro" id="IPR036322">
    <property type="entry name" value="WD40_repeat_dom_sf"/>
</dbReference>
<dbReference type="GO" id="GO:0032936">
    <property type="term" value="C:SREBP-SCAP complex"/>
    <property type="evidence" value="ECO:0007669"/>
    <property type="project" value="TreeGrafter"/>
</dbReference>
<feature type="compositionally biased region" description="Low complexity" evidence="16">
    <location>
        <begin position="1211"/>
        <end position="1232"/>
    </location>
</feature>
<dbReference type="GO" id="GO:0032934">
    <property type="term" value="F:sterol binding"/>
    <property type="evidence" value="ECO:0007669"/>
    <property type="project" value="InterPro"/>
</dbReference>
<feature type="transmembrane region" description="Helical" evidence="17">
    <location>
        <begin position="486"/>
        <end position="508"/>
    </location>
</feature>
<feature type="transmembrane region" description="Helical" evidence="17">
    <location>
        <begin position="381"/>
        <end position="403"/>
    </location>
</feature>
<feature type="region of interest" description="Disordered" evidence="16">
    <location>
        <begin position="1332"/>
        <end position="1376"/>
    </location>
</feature>
<dbReference type="Gene3D" id="2.130.10.10">
    <property type="entry name" value="YVTN repeat-like/Quinoprotein amine dehydrogenase"/>
    <property type="match status" value="1"/>
</dbReference>
<dbReference type="PANTHER" id="PTHR46378">
    <property type="entry name" value="STEROL REGULATORY ELEMENT-BINDING PROTEIN CLEAVAGE-ACTIVATING PROTEIN"/>
    <property type="match status" value="1"/>
</dbReference>
<evidence type="ECO:0000256" key="8">
    <source>
        <dbReference type="ARBA" id="ARBA00022824"/>
    </source>
</evidence>
<evidence type="ECO:0000256" key="4">
    <source>
        <dbReference type="ARBA" id="ARBA00019541"/>
    </source>
</evidence>
<keyword evidence="5" id="KW-0853">WD repeat</keyword>
<evidence type="ECO:0000256" key="16">
    <source>
        <dbReference type="SAM" id="MobiDB-lite"/>
    </source>
</evidence>
<dbReference type="GO" id="GO:0045540">
    <property type="term" value="P:regulation of cholesterol biosynthetic process"/>
    <property type="evidence" value="ECO:0007669"/>
    <property type="project" value="TreeGrafter"/>
</dbReference>
<dbReference type="SUPFAM" id="SSF50978">
    <property type="entry name" value="WD40 repeat-like"/>
    <property type="match status" value="1"/>
</dbReference>
<evidence type="ECO:0000256" key="15">
    <source>
        <dbReference type="ARBA" id="ARBA00023221"/>
    </source>
</evidence>
<keyword evidence="12" id="KW-0446">Lipid-binding</keyword>
<feature type="compositionally biased region" description="Low complexity" evidence="16">
    <location>
        <begin position="881"/>
        <end position="898"/>
    </location>
</feature>
<dbReference type="InterPro" id="IPR053958">
    <property type="entry name" value="HMGCR/SNAP/NPC1-like_SSD"/>
</dbReference>
<sequence length="1431" mass="151869">MARRRPQHAAPPPASPWASLWSLQTYYDGTARFFSAFGAFIATHQTLSLLTTGLIICSLLSPAIILTFSPSGSIFDISASAITRRGRGELVWELAGMSREGLISTEEDVCWDRVQTYYEKTGRHGGGRRIRVEQVLVSVVGAGSTAHRGSIGKGLLHRTWRIQHELERRLLAADVGGNDCLRLANGRCAVLSPVGWWASEDELLRDRDIHRTLSQPPVRAEAAGDAATLALPLTVSDTMVGAGRDRHGVVKTAQHLVISFFLDDGPSLPSSISTSALPSNSTALTAASREIAIESWRRTVHDVLDHKGWPGSTSPDPFGLATESKIGARHVLLKFFPHLVTGSPHPRRLENLVYGIGYLLVAFYVWRYIGKLRAHSKMGLLVTGIVELAASGIMSVSICWLMGWGLGLVPWNLLAFLVLTSGLDNMIIVLRAIADTDIHLPVPQRMSAGLKAVGVEMSILLLVDEIMALGLLWWVDIAVMREWIRFGAVVLVVDYFLELTFFSTVLSIDIQRLELADILAQNTAVSYQPVSNGATEAKDAGTSSWSVRNAGPAAWKILRQRPAKTTTVALLWFLNVFLYAFYGSEHYLPAACSHTALTSDRPFLSPSFSPSNPHSLRVGRNADPAASLPSDVRAGSGAAFWNLVNPSNATSVQVYLEPPVSIQFFSEDALTTPESLDYLVGGAHDSSSSLFTKLAVLLLPIAVVMGLLYLLLLYLLKDAELLQAHWGSEERLGGPTARKRRSFVVHKGPEAGVEVEPALNAQHDGDLELVASGGDIVVSWAALETRLQVRRQEADGAVAISSLDLPVLGEPISLVALAVDSHGRYVAAATARGRVLVWSLERGGGPLNIAAPSPSSPSTVISLVVEAGTPLIPPRRTTREPSLSTPAPPTSSANRATTPDPPAACAFYSLHRDGSIVRWDPNSCTSSAIALPDSLPVGLGDGAKRWLVSAPATLSGARPPLLALASSNGRLRLVSLALPGVAKVVFDLQAAQGGGAVARIAVGAFSVVTSDEAPQVQGVVAVASSSGTIAFYTLSTAPTRLGEPVDLGSRVRQIRLVDPPVEQACSACSDPLVDGFVALVSTRTSLRVLRVFTPPTSASLEPCACNTTDFAAIARSRSGSTVIGSPMMSRTLSSGGTSRRFSPRKKPATPSRPLQQPASSLGIELSPVRPRTHPQLSHESRSSDSSSGSHSPVHERTIPTYNSLAPPPPLALSAASSPHSSPPSSTIPLPASTRETSSRQDCAALPLRVVEVCSVEIDERGGWDVVTSARKAAGLRRQLRAGAHGESAPRRGWEIWSLSLGKDGGSFDDGFDLGTSDLARVLERGVDGNSATIADGSAPALGSTSSGLRQRRAPGGRNTSSKTSTQSRSASAAAADRLPFSRARPVVAALSGSVLSVGLGDQLVALRPTAPDPMDLLLGGLHQQKNGFLSL</sequence>
<evidence type="ECO:0000256" key="3">
    <source>
        <dbReference type="ARBA" id="ARBA00007410"/>
    </source>
</evidence>
<feature type="transmembrane region" description="Helical" evidence="17">
    <location>
        <begin position="352"/>
        <end position="369"/>
    </location>
</feature>
<evidence type="ECO:0000256" key="5">
    <source>
        <dbReference type="ARBA" id="ARBA00022574"/>
    </source>
</evidence>
<dbReference type="Pfam" id="PF12349">
    <property type="entry name" value="Sterol-sensing"/>
    <property type="match status" value="1"/>
</dbReference>
<dbReference type="InterPro" id="IPR015943">
    <property type="entry name" value="WD40/YVTN_repeat-like_dom_sf"/>
</dbReference>